<proteinExistence type="evidence at transcript level"/>
<keyword evidence="2" id="KW-0255">Endonuclease</keyword>
<keyword evidence="2" id="KW-0378">Hydrolase</keyword>
<dbReference type="GO" id="GO:0061343">
    <property type="term" value="P:cell adhesion involved in heart morphogenesis"/>
    <property type="evidence" value="ECO:0007669"/>
    <property type="project" value="TreeGrafter"/>
</dbReference>
<dbReference type="AlphaFoldDB" id="V5HT19"/>
<keyword evidence="2" id="KW-0540">Nuclease</keyword>
<dbReference type="InterPro" id="IPR036691">
    <property type="entry name" value="Endo/exonu/phosph_ase_sf"/>
</dbReference>
<dbReference type="Pfam" id="PF14529">
    <property type="entry name" value="Exo_endo_phos_2"/>
    <property type="match status" value="1"/>
</dbReference>
<dbReference type="GO" id="GO:0007508">
    <property type="term" value="P:larval heart development"/>
    <property type="evidence" value="ECO:0007669"/>
    <property type="project" value="TreeGrafter"/>
</dbReference>
<sequence>IQDNNSDIVIVTETWLKPEISDSEISPPNSMFNIYRCDRSAQRGDGVLIAVKKCISSFHITTSSNIEATFVCVTSSCTKTIIGVCYRPPNYSGTFFHELHSLLLEINERYPKSNVLVFGDFNFPNIDWLSLTTSGSCEARDFLDLCLNHNLTQVVNKPTREDNILDLILRTSPDLVASISQTKGFSDHDLLTVELSLPIHYRNPSSKILKDYSKANFDAINSNLSAYLPLYTASFYSRTVEQNWLLFKNKLNNLVDLFVLGSLHVRFARVMPPFVIPLADKPAAILVLGDNPWGL</sequence>
<name>V5HT19_IXORI</name>
<dbReference type="InterPro" id="IPR005135">
    <property type="entry name" value="Endo/exonuclease/phosphatase"/>
</dbReference>
<reference evidence="2" key="1">
    <citation type="journal article" date="2015" name="Sci. Rep.">
        <title>Tissue- and time-dependent transcription in Ixodes ricinus salivary glands and midguts when blood feeding on the vertebrate host.</title>
        <authorList>
            <person name="Kotsyfakis M."/>
            <person name="Schwarz A."/>
            <person name="Erhart J."/>
            <person name="Ribeiro J.M."/>
        </authorList>
    </citation>
    <scope>NUCLEOTIDE SEQUENCE</scope>
    <source>
        <tissue evidence="2">Salivary gland and midgut</tissue>
    </source>
</reference>
<feature type="non-terminal residue" evidence="2">
    <location>
        <position position="1"/>
    </location>
</feature>
<dbReference type="GO" id="GO:0031012">
    <property type="term" value="C:extracellular matrix"/>
    <property type="evidence" value="ECO:0007669"/>
    <property type="project" value="TreeGrafter"/>
</dbReference>
<dbReference type="PANTHER" id="PTHR33395:SF22">
    <property type="entry name" value="REVERSE TRANSCRIPTASE DOMAIN-CONTAINING PROTEIN"/>
    <property type="match status" value="1"/>
</dbReference>
<dbReference type="EMBL" id="GANP01002994">
    <property type="protein sequence ID" value="JAB81474.1"/>
    <property type="molecule type" value="mRNA"/>
</dbReference>
<feature type="domain" description="Endonuclease/exonuclease/phosphatase" evidence="1">
    <location>
        <begin position="82"/>
        <end position="189"/>
    </location>
</feature>
<organism evidence="2">
    <name type="scientific">Ixodes ricinus</name>
    <name type="common">Common tick</name>
    <name type="synonym">Acarus ricinus</name>
    <dbReference type="NCBI Taxonomy" id="34613"/>
    <lineage>
        <taxon>Eukaryota</taxon>
        <taxon>Metazoa</taxon>
        <taxon>Ecdysozoa</taxon>
        <taxon>Arthropoda</taxon>
        <taxon>Chelicerata</taxon>
        <taxon>Arachnida</taxon>
        <taxon>Acari</taxon>
        <taxon>Parasitiformes</taxon>
        <taxon>Ixodida</taxon>
        <taxon>Ixodoidea</taxon>
        <taxon>Ixodidae</taxon>
        <taxon>Ixodinae</taxon>
        <taxon>Ixodes</taxon>
    </lineage>
</organism>
<accession>V5HT19</accession>
<dbReference type="SUPFAM" id="SSF56219">
    <property type="entry name" value="DNase I-like"/>
    <property type="match status" value="1"/>
</dbReference>
<evidence type="ECO:0000259" key="1">
    <source>
        <dbReference type="Pfam" id="PF14529"/>
    </source>
</evidence>
<dbReference type="PANTHER" id="PTHR33395">
    <property type="entry name" value="TRANSCRIPTASE, PUTATIVE-RELATED-RELATED"/>
    <property type="match status" value="1"/>
</dbReference>
<protein>
    <submittedName>
        <fullName evidence="2">Putative endonuclease/reverse transcript</fullName>
    </submittedName>
</protein>
<dbReference type="Gene3D" id="3.60.10.10">
    <property type="entry name" value="Endonuclease/exonuclease/phosphatase"/>
    <property type="match status" value="1"/>
</dbReference>
<evidence type="ECO:0000313" key="2">
    <source>
        <dbReference type="EMBL" id="JAB81474.1"/>
    </source>
</evidence>
<dbReference type="GO" id="GO:0004519">
    <property type="term" value="F:endonuclease activity"/>
    <property type="evidence" value="ECO:0007669"/>
    <property type="project" value="UniProtKB-KW"/>
</dbReference>